<dbReference type="InterPro" id="IPR036397">
    <property type="entry name" value="RNaseH_sf"/>
</dbReference>
<evidence type="ECO:0000313" key="1">
    <source>
        <dbReference type="EMBL" id="KYN14495.1"/>
    </source>
</evidence>
<accession>A0A151IZH3</accession>
<dbReference type="AlphaFoldDB" id="A0A151IZH3"/>
<dbReference type="EMBL" id="KQ980696">
    <property type="protein sequence ID" value="KYN14495.1"/>
    <property type="molecule type" value="Genomic_DNA"/>
</dbReference>
<evidence type="ECO:0000313" key="2">
    <source>
        <dbReference type="Proteomes" id="UP000078492"/>
    </source>
</evidence>
<sequence length="151" mass="17765">MWKSTKTFLNNNRNIILTRADKGNVTVAMDKSVTYGFTIVSYFIVLQDIEEEALRRLNIDIPFYYRYVDNIAMAVPYEMIDKVLKVINSFHDRIQFTLGPVSLEELKENIREEMRNISRNTCEAVIENFRSRLQQCQNSQGSHMDDVIFKK</sequence>
<evidence type="ECO:0008006" key="3">
    <source>
        <dbReference type="Google" id="ProtNLM"/>
    </source>
</evidence>
<keyword evidence="2" id="KW-1185">Reference proteome</keyword>
<organism evidence="1 2">
    <name type="scientific">Trachymyrmex cornetzi</name>
    <dbReference type="NCBI Taxonomy" id="471704"/>
    <lineage>
        <taxon>Eukaryota</taxon>
        <taxon>Metazoa</taxon>
        <taxon>Ecdysozoa</taxon>
        <taxon>Arthropoda</taxon>
        <taxon>Hexapoda</taxon>
        <taxon>Insecta</taxon>
        <taxon>Pterygota</taxon>
        <taxon>Neoptera</taxon>
        <taxon>Endopterygota</taxon>
        <taxon>Hymenoptera</taxon>
        <taxon>Apocrita</taxon>
        <taxon>Aculeata</taxon>
        <taxon>Formicoidea</taxon>
        <taxon>Formicidae</taxon>
        <taxon>Myrmicinae</taxon>
        <taxon>Trachymyrmex</taxon>
    </lineage>
</organism>
<reference evidence="1 2" key="1">
    <citation type="submission" date="2015-09" db="EMBL/GenBank/DDBJ databases">
        <title>Trachymyrmex cornetzi WGS genome.</title>
        <authorList>
            <person name="Nygaard S."/>
            <person name="Hu H."/>
            <person name="Boomsma J."/>
            <person name="Zhang G."/>
        </authorList>
    </citation>
    <scope>NUCLEOTIDE SEQUENCE [LARGE SCALE GENOMIC DNA]</scope>
    <source>
        <strain evidence="1">Tcor2-1</strain>
        <tissue evidence="1">Whole body</tissue>
    </source>
</reference>
<proteinExistence type="predicted"/>
<dbReference type="Proteomes" id="UP000078492">
    <property type="component" value="Unassembled WGS sequence"/>
</dbReference>
<protein>
    <recommendedName>
        <fullName evidence="3">Reverse transcriptase domain-containing protein</fullName>
    </recommendedName>
</protein>
<gene>
    <name evidence="1" type="ORF">ALC57_13301</name>
</gene>
<dbReference type="GO" id="GO:0003676">
    <property type="term" value="F:nucleic acid binding"/>
    <property type="evidence" value="ECO:0007669"/>
    <property type="project" value="InterPro"/>
</dbReference>
<dbReference type="Gene3D" id="3.30.420.10">
    <property type="entry name" value="Ribonuclease H-like superfamily/Ribonuclease H"/>
    <property type="match status" value="1"/>
</dbReference>
<name>A0A151IZH3_9HYME</name>